<evidence type="ECO:0000313" key="2">
    <source>
        <dbReference type="Proteomes" id="UP001497482"/>
    </source>
</evidence>
<reference evidence="1 2" key="1">
    <citation type="submission" date="2024-04" db="EMBL/GenBank/DDBJ databases">
        <authorList>
            <person name="Waldvogel A.-M."/>
            <person name="Schoenle A."/>
        </authorList>
    </citation>
    <scope>NUCLEOTIDE SEQUENCE [LARGE SCALE GENOMIC DNA]</scope>
</reference>
<sequence>MRIGVSTEITDKGNNEAISDKCTVKVRHRLTEEVLLLEEVGVTGVWPLCCTCAPEPQPVHGVSSSARPGRLLALSQVRSPPHLLSSAPAMCTLPPQALTDIQYKSCPIPHLVLHSGPARAPQ</sequence>
<evidence type="ECO:0000313" key="1">
    <source>
        <dbReference type="EMBL" id="CAL1610476.1"/>
    </source>
</evidence>
<organism evidence="1 2">
    <name type="scientific">Knipowitschia caucasica</name>
    <name type="common">Caucasian dwarf goby</name>
    <name type="synonym">Pomatoschistus caucasicus</name>
    <dbReference type="NCBI Taxonomy" id="637954"/>
    <lineage>
        <taxon>Eukaryota</taxon>
        <taxon>Metazoa</taxon>
        <taxon>Chordata</taxon>
        <taxon>Craniata</taxon>
        <taxon>Vertebrata</taxon>
        <taxon>Euteleostomi</taxon>
        <taxon>Actinopterygii</taxon>
        <taxon>Neopterygii</taxon>
        <taxon>Teleostei</taxon>
        <taxon>Neoteleostei</taxon>
        <taxon>Acanthomorphata</taxon>
        <taxon>Gobiaria</taxon>
        <taxon>Gobiiformes</taxon>
        <taxon>Gobioidei</taxon>
        <taxon>Gobiidae</taxon>
        <taxon>Gobiinae</taxon>
        <taxon>Knipowitschia</taxon>
    </lineage>
</organism>
<accession>A0AAV2MB13</accession>
<dbReference type="AlphaFoldDB" id="A0AAV2MB13"/>
<gene>
    <name evidence="1" type="ORF">KC01_LOCUS37090</name>
</gene>
<name>A0AAV2MB13_KNICA</name>
<protein>
    <submittedName>
        <fullName evidence="1">Uncharacterized protein</fullName>
    </submittedName>
</protein>
<keyword evidence="2" id="KW-1185">Reference proteome</keyword>
<dbReference type="EMBL" id="OZ035829">
    <property type="protein sequence ID" value="CAL1610476.1"/>
    <property type="molecule type" value="Genomic_DNA"/>
</dbReference>
<dbReference type="Proteomes" id="UP001497482">
    <property type="component" value="Chromosome 7"/>
</dbReference>
<proteinExistence type="predicted"/>